<dbReference type="EMBL" id="BDGG01000009">
    <property type="protein sequence ID" value="GAV03488.1"/>
    <property type="molecule type" value="Genomic_DNA"/>
</dbReference>
<evidence type="ECO:0000256" key="1">
    <source>
        <dbReference type="SAM" id="MobiDB-lite"/>
    </source>
</evidence>
<proteinExistence type="predicted"/>
<name>A0A1D1VUN6_RAMVA</name>
<feature type="compositionally biased region" description="Basic and acidic residues" evidence="1">
    <location>
        <begin position="30"/>
        <end position="48"/>
    </location>
</feature>
<feature type="region of interest" description="Disordered" evidence="1">
    <location>
        <begin position="29"/>
        <end position="48"/>
    </location>
</feature>
<organism evidence="2 3">
    <name type="scientific">Ramazzottius varieornatus</name>
    <name type="common">Water bear</name>
    <name type="synonym">Tardigrade</name>
    <dbReference type="NCBI Taxonomy" id="947166"/>
    <lineage>
        <taxon>Eukaryota</taxon>
        <taxon>Metazoa</taxon>
        <taxon>Ecdysozoa</taxon>
        <taxon>Tardigrada</taxon>
        <taxon>Eutardigrada</taxon>
        <taxon>Parachela</taxon>
        <taxon>Hypsibioidea</taxon>
        <taxon>Ramazzottiidae</taxon>
        <taxon>Ramazzottius</taxon>
    </lineage>
</organism>
<protein>
    <submittedName>
        <fullName evidence="2">Uncharacterized protein</fullName>
    </submittedName>
</protein>
<dbReference type="AlphaFoldDB" id="A0A1D1VUN6"/>
<evidence type="ECO:0000313" key="3">
    <source>
        <dbReference type="Proteomes" id="UP000186922"/>
    </source>
</evidence>
<keyword evidence="3" id="KW-1185">Reference proteome</keyword>
<accession>A0A1D1VUN6</accession>
<reference evidence="2 3" key="1">
    <citation type="journal article" date="2016" name="Nat. Commun.">
        <title>Extremotolerant tardigrade genome and improved radiotolerance of human cultured cells by tardigrade-unique protein.</title>
        <authorList>
            <person name="Hashimoto T."/>
            <person name="Horikawa D.D."/>
            <person name="Saito Y."/>
            <person name="Kuwahara H."/>
            <person name="Kozuka-Hata H."/>
            <person name="Shin-I T."/>
            <person name="Minakuchi Y."/>
            <person name="Ohishi K."/>
            <person name="Motoyama A."/>
            <person name="Aizu T."/>
            <person name="Enomoto A."/>
            <person name="Kondo K."/>
            <person name="Tanaka S."/>
            <person name="Hara Y."/>
            <person name="Koshikawa S."/>
            <person name="Sagara H."/>
            <person name="Miura T."/>
            <person name="Yokobori S."/>
            <person name="Miyagawa K."/>
            <person name="Suzuki Y."/>
            <person name="Kubo T."/>
            <person name="Oyama M."/>
            <person name="Kohara Y."/>
            <person name="Fujiyama A."/>
            <person name="Arakawa K."/>
            <person name="Katayama T."/>
            <person name="Toyoda A."/>
            <person name="Kunieda T."/>
        </authorList>
    </citation>
    <scope>NUCLEOTIDE SEQUENCE [LARGE SCALE GENOMIC DNA]</scope>
    <source>
        <strain evidence="2 3">YOKOZUNA-1</strain>
    </source>
</reference>
<dbReference type="Proteomes" id="UP000186922">
    <property type="component" value="Unassembled WGS sequence"/>
</dbReference>
<gene>
    <name evidence="2" type="primary">RvY_13904-1</name>
    <name evidence="2" type="synonym">RvY_13904.1</name>
    <name evidence="2" type="ORF">RvY_13904</name>
</gene>
<comment type="caution">
    <text evidence="2">The sequence shown here is derived from an EMBL/GenBank/DDBJ whole genome shotgun (WGS) entry which is preliminary data.</text>
</comment>
<evidence type="ECO:0000313" key="2">
    <source>
        <dbReference type="EMBL" id="GAV03488.1"/>
    </source>
</evidence>
<sequence>MAEQDKVARDARLPHESYELDQVVTWKPHLISDKDQPGKTEPRKKAKELQRMRGIYDERNFHTKAE</sequence>